<feature type="compositionally biased region" description="Basic residues" evidence="1">
    <location>
        <begin position="320"/>
        <end position="332"/>
    </location>
</feature>
<name>A0ABR5MDC7_9PSED</name>
<feature type="region of interest" description="Disordered" evidence="1">
    <location>
        <begin position="306"/>
        <end position="332"/>
    </location>
</feature>
<dbReference type="RefSeq" id="WP_059396697.1">
    <property type="nucleotide sequence ID" value="NZ_LHOY01000005.1"/>
</dbReference>
<proteinExistence type="predicted"/>
<reference evidence="3 4" key="1">
    <citation type="submission" date="2015-07" db="EMBL/GenBank/DDBJ databases">
        <title>Whole genome sequencing of endophytes isolated from poison ivy (Toxicodendron radicans).</title>
        <authorList>
            <person name="Tran P.N."/>
            <person name="Lee Y.P."/>
            <person name="Gan H.M."/>
            <person name="Savka M.A."/>
        </authorList>
    </citation>
    <scope>NUCLEOTIDE SEQUENCE [LARGE SCALE GENOMIC DNA]</scope>
    <source>
        <strain evidence="3 4">RIT-PI-g</strain>
    </source>
</reference>
<accession>A0ABR5MDC7</accession>
<sequence>MIIKKLSVAKTGPEVKRTLLYVLKKSALSDTSKKITQGSEPFAAFLADKIEARRVSRQKNLTTHFTVSFHPSDKVDELKALEIAKSLFESQMGLSRNYTFAVHTDTSNIHVHAVLELRDNAKKVYSKLNDFRELEALAAKAEIKHNLYRVERKVCSSHEVEKPNPNPLNSVRRLEQRTGKDSNKRKLMLQLKPENFNSSDDFLSALILNDFKIRVKSHNEKHIGYTLEKESQVFKASELGVSSAQLSRRYGEDIKSVMAKVVAYSQVVISAVEKIVQSYSQPRKDDFIDSYGVEYESSNSIELHRGNAQKEEKIDSVSKTKARRVKKYSHYH</sequence>
<comment type="caution">
    <text evidence="3">The sequence shown here is derived from an EMBL/GenBank/DDBJ whole genome shotgun (WGS) entry which is preliminary data.</text>
</comment>
<dbReference type="Proteomes" id="UP000037820">
    <property type="component" value="Unassembled WGS sequence"/>
</dbReference>
<gene>
    <name evidence="3" type="ORF">AEQ48_03075</name>
</gene>
<protein>
    <recommendedName>
        <fullName evidence="2">MobA/VirD2-like nuclease domain-containing protein</fullName>
    </recommendedName>
</protein>
<evidence type="ECO:0000259" key="2">
    <source>
        <dbReference type="Pfam" id="PF03432"/>
    </source>
</evidence>
<dbReference type="InterPro" id="IPR005094">
    <property type="entry name" value="Endonuclease_MobA/VirD2"/>
</dbReference>
<feature type="domain" description="MobA/VirD2-like nuclease" evidence="2">
    <location>
        <begin position="41"/>
        <end position="147"/>
    </location>
</feature>
<dbReference type="Pfam" id="PF03432">
    <property type="entry name" value="Relaxase"/>
    <property type="match status" value="1"/>
</dbReference>
<feature type="compositionally biased region" description="Basic and acidic residues" evidence="1">
    <location>
        <begin position="306"/>
        <end position="318"/>
    </location>
</feature>
<evidence type="ECO:0000256" key="1">
    <source>
        <dbReference type="SAM" id="MobiDB-lite"/>
    </source>
</evidence>
<evidence type="ECO:0000313" key="3">
    <source>
        <dbReference type="EMBL" id="KPG77334.1"/>
    </source>
</evidence>
<organism evidence="3 4">
    <name type="scientific">Pseudomonas libanensis</name>
    <dbReference type="NCBI Taxonomy" id="75588"/>
    <lineage>
        <taxon>Bacteria</taxon>
        <taxon>Pseudomonadati</taxon>
        <taxon>Pseudomonadota</taxon>
        <taxon>Gammaproteobacteria</taxon>
        <taxon>Pseudomonadales</taxon>
        <taxon>Pseudomonadaceae</taxon>
        <taxon>Pseudomonas</taxon>
    </lineage>
</organism>
<dbReference type="EMBL" id="LHOY01000005">
    <property type="protein sequence ID" value="KPG77334.1"/>
    <property type="molecule type" value="Genomic_DNA"/>
</dbReference>
<evidence type="ECO:0000313" key="4">
    <source>
        <dbReference type="Proteomes" id="UP000037820"/>
    </source>
</evidence>
<keyword evidence="4" id="KW-1185">Reference proteome</keyword>